<keyword evidence="2" id="KW-1185">Reference proteome</keyword>
<gene>
    <name evidence="1" type="ORF">RF55_16338</name>
</gene>
<dbReference type="EMBL" id="LBMM01014309">
    <property type="protein sequence ID" value="KMQ85229.1"/>
    <property type="molecule type" value="Genomic_DNA"/>
</dbReference>
<comment type="caution">
    <text evidence="1">The sequence shown here is derived from an EMBL/GenBank/DDBJ whole genome shotgun (WGS) entry which is preliminary data.</text>
</comment>
<accession>A0A0J7K4K1</accession>
<proteinExistence type="predicted"/>
<dbReference type="Proteomes" id="UP000036403">
    <property type="component" value="Unassembled WGS sequence"/>
</dbReference>
<organism evidence="1 2">
    <name type="scientific">Lasius niger</name>
    <name type="common">Black garden ant</name>
    <dbReference type="NCBI Taxonomy" id="67767"/>
    <lineage>
        <taxon>Eukaryota</taxon>
        <taxon>Metazoa</taxon>
        <taxon>Ecdysozoa</taxon>
        <taxon>Arthropoda</taxon>
        <taxon>Hexapoda</taxon>
        <taxon>Insecta</taxon>
        <taxon>Pterygota</taxon>
        <taxon>Neoptera</taxon>
        <taxon>Endopterygota</taxon>
        <taxon>Hymenoptera</taxon>
        <taxon>Apocrita</taxon>
        <taxon>Aculeata</taxon>
        <taxon>Formicoidea</taxon>
        <taxon>Formicidae</taxon>
        <taxon>Formicinae</taxon>
        <taxon>Lasius</taxon>
        <taxon>Lasius</taxon>
    </lineage>
</organism>
<sequence>MIRFREEKYAELLVKLQGFVGATSAAKMKKEFFEAQYQSWLYASDKVVEEVNFLVRIVIERQGKTPDPKVGRQAIGNIVVAMRRDLMKKGTSLSYDAFRYTDVLDSDELNAKRPDEASKTPC</sequence>
<name>A0A0J7K4K1_LASNI</name>
<reference evidence="1 2" key="1">
    <citation type="submission" date="2015-04" db="EMBL/GenBank/DDBJ databases">
        <title>Lasius niger genome sequencing.</title>
        <authorList>
            <person name="Konorov E.A."/>
            <person name="Nikitin M.A."/>
            <person name="Kirill M.V."/>
            <person name="Chang P."/>
        </authorList>
    </citation>
    <scope>NUCLEOTIDE SEQUENCE [LARGE SCALE GENOMIC DNA]</scope>
    <source>
        <tissue evidence="1">Whole</tissue>
    </source>
</reference>
<evidence type="ECO:0000313" key="2">
    <source>
        <dbReference type="Proteomes" id="UP000036403"/>
    </source>
</evidence>
<evidence type="ECO:0000313" key="1">
    <source>
        <dbReference type="EMBL" id="KMQ85229.1"/>
    </source>
</evidence>
<dbReference type="PaxDb" id="67767-A0A0J7K4K1"/>
<protein>
    <submittedName>
        <fullName evidence="1">Uncharacterized protein</fullName>
    </submittedName>
</protein>
<dbReference type="AlphaFoldDB" id="A0A0J7K4K1"/>